<evidence type="ECO:0000256" key="1">
    <source>
        <dbReference type="SAM" id="MobiDB-lite"/>
    </source>
</evidence>
<feature type="compositionally biased region" description="Basic and acidic residues" evidence="1">
    <location>
        <begin position="12"/>
        <end position="24"/>
    </location>
</feature>
<organism evidence="3 4">
    <name type="scientific">Microbacterium pumilum</name>
    <dbReference type="NCBI Taxonomy" id="344165"/>
    <lineage>
        <taxon>Bacteria</taxon>
        <taxon>Bacillati</taxon>
        <taxon>Actinomycetota</taxon>
        <taxon>Actinomycetes</taxon>
        <taxon>Micrococcales</taxon>
        <taxon>Microbacteriaceae</taxon>
        <taxon>Microbacterium</taxon>
    </lineage>
</organism>
<protein>
    <recommendedName>
        <fullName evidence="5">DUF4245 domain-containing protein</fullName>
    </recommendedName>
</protein>
<evidence type="ECO:0000256" key="2">
    <source>
        <dbReference type="SAM" id="Phobius"/>
    </source>
</evidence>
<sequence length="211" mass="22198">MAQAPRVVAELGRPETPEETADRKAAASEAYRASKTTRNLIAALLVTLAVVLVIILGVPRGAPPAPDRIDVAAVARDVEQAEGRRVVIPDAPEDWLVNSATVDGDSTRAWTVVYVPAEGFVRVSQGFDADESWPARVLGGAEADDTVTIGGVEWDRYAIDDPAKAGNVSGALSTEAGTDTVIVYGFADDKALETAAASVAEQVLELREEAE</sequence>
<dbReference type="InterPro" id="IPR025339">
    <property type="entry name" value="DUF4245"/>
</dbReference>
<dbReference type="Pfam" id="PF14030">
    <property type="entry name" value="DUF4245"/>
    <property type="match status" value="1"/>
</dbReference>
<feature type="region of interest" description="Disordered" evidence="1">
    <location>
        <begin position="1"/>
        <end position="24"/>
    </location>
</feature>
<evidence type="ECO:0000313" key="4">
    <source>
        <dbReference type="Proteomes" id="UP001500326"/>
    </source>
</evidence>
<gene>
    <name evidence="3" type="ORF">GCM10009777_30700</name>
</gene>
<keyword evidence="2" id="KW-0812">Transmembrane</keyword>
<evidence type="ECO:0008006" key="5">
    <source>
        <dbReference type="Google" id="ProtNLM"/>
    </source>
</evidence>
<dbReference type="RefSeq" id="WP_344064159.1">
    <property type="nucleotide sequence ID" value="NZ_BAAAOH010000001.1"/>
</dbReference>
<dbReference type="Proteomes" id="UP001500326">
    <property type="component" value="Unassembled WGS sequence"/>
</dbReference>
<keyword evidence="2" id="KW-0472">Membrane</keyword>
<keyword evidence="4" id="KW-1185">Reference proteome</keyword>
<proteinExistence type="predicted"/>
<name>A0ABN2SUV7_9MICO</name>
<dbReference type="EMBL" id="BAAAOH010000001">
    <property type="protein sequence ID" value="GAA1993013.1"/>
    <property type="molecule type" value="Genomic_DNA"/>
</dbReference>
<feature type="transmembrane region" description="Helical" evidence="2">
    <location>
        <begin position="40"/>
        <end position="58"/>
    </location>
</feature>
<reference evidence="3 4" key="1">
    <citation type="journal article" date="2019" name="Int. J. Syst. Evol. Microbiol.">
        <title>The Global Catalogue of Microorganisms (GCM) 10K type strain sequencing project: providing services to taxonomists for standard genome sequencing and annotation.</title>
        <authorList>
            <consortium name="The Broad Institute Genomics Platform"/>
            <consortium name="The Broad Institute Genome Sequencing Center for Infectious Disease"/>
            <person name="Wu L."/>
            <person name="Ma J."/>
        </authorList>
    </citation>
    <scope>NUCLEOTIDE SEQUENCE [LARGE SCALE GENOMIC DNA]</scope>
    <source>
        <strain evidence="3 4">JCM 14902</strain>
    </source>
</reference>
<keyword evidence="2" id="KW-1133">Transmembrane helix</keyword>
<evidence type="ECO:0000313" key="3">
    <source>
        <dbReference type="EMBL" id="GAA1993013.1"/>
    </source>
</evidence>
<accession>A0ABN2SUV7</accession>
<comment type="caution">
    <text evidence="3">The sequence shown here is derived from an EMBL/GenBank/DDBJ whole genome shotgun (WGS) entry which is preliminary data.</text>
</comment>